<reference evidence="2 3" key="1">
    <citation type="submission" date="2019-07" db="EMBL/GenBank/DDBJ databases">
        <title>Whole genome shotgun sequence of Rhodospirillum oryzae NBRC 107573.</title>
        <authorList>
            <person name="Hosoyama A."/>
            <person name="Uohara A."/>
            <person name="Ohji S."/>
            <person name="Ichikawa N."/>
        </authorList>
    </citation>
    <scope>NUCLEOTIDE SEQUENCE [LARGE SCALE GENOMIC DNA]</scope>
    <source>
        <strain evidence="2 3">NBRC 107573</strain>
    </source>
</reference>
<protein>
    <submittedName>
        <fullName evidence="2">Uncharacterized protein</fullName>
    </submittedName>
</protein>
<keyword evidence="3" id="KW-1185">Reference proteome</keyword>
<comment type="caution">
    <text evidence="2">The sequence shown here is derived from an EMBL/GenBank/DDBJ whole genome shotgun (WGS) entry which is preliminary data.</text>
</comment>
<feature type="region of interest" description="Disordered" evidence="1">
    <location>
        <begin position="1"/>
        <end position="86"/>
    </location>
</feature>
<organism evidence="2 3">
    <name type="scientific">Pararhodospirillum oryzae</name>
    <dbReference type="NCBI Taxonomy" id="478448"/>
    <lineage>
        <taxon>Bacteria</taxon>
        <taxon>Pseudomonadati</taxon>
        <taxon>Pseudomonadota</taxon>
        <taxon>Alphaproteobacteria</taxon>
        <taxon>Rhodospirillales</taxon>
        <taxon>Rhodospirillaceae</taxon>
        <taxon>Pararhodospirillum</taxon>
    </lineage>
</organism>
<feature type="compositionally biased region" description="Polar residues" evidence="1">
    <location>
        <begin position="1"/>
        <end position="10"/>
    </location>
</feature>
<dbReference type="Proteomes" id="UP000321567">
    <property type="component" value="Unassembled WGS sequence"/>
</dbReference>
<evidence type="ECO:0000313" key="3">
    <source>
        <dbReference type="Proteomes" id="UP000321567"/>
    </source>
</evidence>
<accession>A0A512HC89</accession>
<evidence type="ECO:0000313" key="2">
    <source>
        <dbReference type="EMBL" id="GEO83068.1"/>
    </source>
</evidence>
<proteinExistence type="predicted"/>
<dbReference type="AlphaFoldDB" id="A0A512HC89"/>
<evidence type="ECO:0000256" key="1">
    <source>
        <dbReference type="SAM" id="MobiDB-lite"/>
    </source>
</evidence>
<dbReference type="EMBL" id="BJZO01000206">
    <property type="protein sequence ID" value="GEO83068.1"/>
    <property type="molecule type" value="Genomic_DNA"/>
</dbReference>
<name>A0A512HC89_9PROT</name>
<gene>
    <name evidence="2" type="ORF">ROR02_31990</name>
</gene>
<sequence length="86" mass="9599">MKTNPTTNGAESLATGHDVARQGMVRARELLNPSQRTRSDFCAPPKKERGVGRARPRKTPWNAIFPPRPLGASTTQETHQRPEKRP</sequence>